<feature type="transmembrane region" description="Helical" evidence="6">
    <location>
        <begin position="110"/>
        <end position="131"/>
    </location>
</feature>
<evidence type="ECO:0000256" key="1">
    <source>
        <dbReference type="ARBA" id="ARBA00004141"/>
    </source>
</evidence>
<dbReference type="PANTHER" id="PTHR43243">
    <property type="entry name" value="INNER MEMBRANE TRANSPORTER YGJI-RELATED"/>
    <property type="match status" value="1"/>
</dbReference>
<feature type="transmembrane region" description="Helical" evidence="6">
    <location>
        <begin position="237"/>
        <end position="256"/>
    </location>
</feature>
<name>A0ABZ0UMS1_9RICK</name>
<feature type="transmembrane region" description="Helical" evidence="6">
    <location>
        <begin position="376"/>
        <end position="395"/>
    </location>
</feature>
<feature type="transmembrane region" description="Helical" evidence="6">
    <location>
        <begin position="276"/>
        <end position="302"/>
    </location>
</feature>
<dbReference type="PIRSF" id="PIRSF006060">
    <property type="entry name" value="AA_transporter"/>
    <property type="match status" value="1"/>
</dbReference>
<evidence type="ECO:0000256" key="5">
    <source>
        <dbReference type="ARBA" id="ARBA00023136"/>
    </source>
</evidence>
<evidence type="ECO:0000313" key="8">
    <source>
        <dbReference type="Proteomes" id="UP001327219"/>
    </source>
</evidence>
<evidence type="ECO:0000256" key="2">
    <source>
        <dbReference type="ARBA" id="ARBA00022448"/>
    </source>
</evidence>
<feature type="transmembrane region" description="Helical" evidence="6">
    <location>
        <begin position="401"/>
        <end position="422"/>
    </location>
</feature>
<protein>
    <submittedName>
        <fullName evidence="7">Amino acid permease</fullName>
    </submittedName>
</protein>
<evidence type="ECO:0000256" key="4">
    <source>
        <dbReference type="ARBA" id="ARBA00022989"/>
    </source>
</evidence>
<keyword evidence="8" id="KW-1185">Reference proteome</keyword>
<evidence type="ECO:0000313" key="7">
    <source>
        <dbReference type="EMBL" id="WPX97009.1"/>
    </source>
</evidence>
<dbReference type="EMBL" id="CP110820">
    <property type="protein sequence ID" value="WPX97009.1"/>
    <property type="molecule type" value="Genomic_DNA"/>
</dbReference>
<keyword evidence="2" id="KW-0813">Transport</keyword>
<evidence type="ECO:0000256" key="3">
    <source>
        <dbReference type="ARBA" id="ARBA00022692"/>
    </source>
</evidence>
<feature type="transmembrane region" description="Helical" evidence="6">
    <location>
        <begin position="168"/>
        <end position="189"/>
    </location>
</feature>
<keyword evidence="3 6" id="KW-0812">Transmembrane</keyword>
<feature type="transmembrane region" description="Helical" evidence="6">
    <location>
        <begin position="196"/>
        <end position="217"/>
    </location>
</feature>
<evidence type="ECO:0000256" key="6">
    <source>
        <dbReference type="SAM" id="Phobius"/>
    </source>
</evidence>
<feature type="transmembrane region" description="Helical" evidence="6">
    <location>
        <begin position="39"/>
        <end position="62"/>
    </location>
</feature>
<feature type="transmembrane region" description="Helical" evidence="6">
    <location>
        <begin position="322"/>
        <end position="347"/>
    </location>
</feature>
<feature type="transmembrane region" description="Helical" evidence="6">
    <location>
        <begin position="458"/>
        <end position="476"/>
    </location>
</feature>
<feature type="transmembrane region" description="Helical" evidence="6">
    <location>
        <begin position="68"/>
        <end position="89"/>
    </location>
</feature>
<dbReference type="RefSeq" id="WP_323732661.1">
    <property type="nucleotide sequence ID" value="NZ_CP110820.1"/>
</dbReference>
<proteinExistence type="predicted"/>
<sequence>MSNKNRSLNNLFRKKPIDDLVKEASSSGGLVRNLGAFQLVLLGIGAIIGGGVFVFTGTAAALHAGPAVTLSFALCGFICICAGLCYAEFASMLPVAGSSYTYAYATLGEFPAWLIGCSMVLAYFLAAASVANGWSSYFVGLLEYYDIYLPARWVHVTGEEIQQANGEVTYALFNLPAFLISSITMLVLYRGTRESAVINAIMVTIKMVVLFAFIFVGLTKIDFSNWVPFIPENNGKFGEFGVSGIVSGASILFLAFNGFDSVCTAAQETKNPQKNLPIGIIGAILVSTITYVLVGALLTGVVNYTELNTAQPIAIAAQKMGIPIFTILVKFGAVAAIASVVLVHQYAIIRMLYSMTKDGFLPSVFNKIHKKFHTPYISTVLIGLSMGVISATITLEKMVKMSTFFVLITIAVICFSTVYLRYKQPNLPRKFRCPFVPWVPIAAILAVLQILSSYSSAILLYAAMCLFASTLLYFYMSSRKIDF</sequence>
<reference evidence="7 8" key="1">
    <citation type="submission" date="2022-11" db="EMBL/GenBank/DDBJ databases">
        <title>Host association and intracellularity evolved multiple times independently in the Rickettsiales.</title>
        <authorList>
            <person name="Castelli M."/>
            <person name="Nardi T."/>
            <person name="Gammuto L."/>
            <person name="Bellinzona G."/>
            <person name="Sabaneyeva E."/>
            <person name="Potekhin A."/>
            <person name="Serra V."/>
            <person name="Petroni G."/>
            <person name="Sassera D."/>
        </authorList>
    </citation>
    <scope>NUCLEOTIDE SEQUENCE [LARGE SCALE GENOMIC DNA]</scope>
    <source>
        <strain evidence="7 8">NDG2</strain>
    </source>
</reference>
<accession>A0ABZ0UMS1</accession>
<comment type="subcellular location">
    <subcellularLocation>
        <location evidence="1">Membrane</location>
        <topology evidence="1">Multi-pass membrane protein</topology>
    </subcellularLocation>
</comment>
<dbReference type="InterPro" id="IPR002293">
    <property type="entry name" value="AA/rel_permease1"/>
</dbReference>
<dbReference type="Proteomes" id="UP001327219">
    <property type="component" value="Chromosome"/>
</dbReference>
<dbReference type="PANTHER" id="PTHR43243:SF4">
    <property type="entry name" value="CATIONIC AMINO ACID TRANSPORTER 4"/>
    <property type="match status" value="1"/>
</dbReference>
<dbReference type="Gene3D" id="1.20.1740.10">
    <property type="entry name" value="Amino acid/polyamine transporter I"/>
    <property type="match status" value="1"/>
</dbReference>
<dbReference type="Pfam" id="PF13520">
    <property type="entry name" value="AA_permease_2"/>
    <property type="match status" value="1"/>
</dbReference>
<feature type="transmembrane region" description="Helical" evidence="6">
    <location>
        <begin position="434"/>
        <end position="452"/>
    </location>
</feature>
<keyword evidence="5 6" id="KW-0472">Membrane</keyword>
<organism evidence="7 8">
    <name type="scientific">Candidatus Bandiella euplotis</name>
    <dbReference type="NCBI Taxonomy" id="1664265"/>
    <lineage>
        <taxon>Bacteria</taxon>
        <taxon>Pseudomonadati</taxon>
        <taxon>Pseudomonadota</taxon>
        <taxon>Alphaproteobacteria</taxon>
        <taxon>Rickettsiales</taxon>
        <taxon>Candidatus Midichloriaceae</taxon>
        <taxon>Candidatus Bandiella</taxon>
    </lineage>
</organism>
<keyword evidence="4 6" id="KW-1133">Transmembrane helix</keyword>
<gene>
    <name evidence="7" type="ORF">Bandiella_01149</name>
</gene>